<feature type="binding site" evidence="7">
    <location>
        <position position="57"/>
    </location>
    <ligand>
        <name>substrate</name>
    </ligand>
</feature>
<evidence type="ECO:0000256" key="5">
    <source>
        <dbReference type="PIRNR" id="PIRNR016020"/>
    </source>
</evidence>
<dbReference type="EMBL" id="GL996524">
    <property type="protein sequence ID" value="EGV63685.1"/>
    <property type="molecule type" value="Genomic_DNA"/>
</dbReference>
<dbReference type="InterPro" id="IPR008183">
    <property type="entry name" value="Aldose_1/G6P_1-epimerase"/>
</dbReference>
<dbReference type="STRING" id="590646.G3B6G1"/>
<feature type="active site" evidence="6">
    <location>
        <position position="161"/>
    </location>
</feature>
<reference evidence="8 9" key="1">
    <citation type="journal article" date="2011" name="Proc. Natl. Acad. Sci. U.S.A.">
        <title>Comparative genomics of xylose-fermenting fungi for enhanced biofuel production.</title>
        <authorList>
            <person name="Wohlbach D.J."/>
            <person name="Kuo A."/>
            <person name="Sato T.K."/>
            <person name="Potts K.M."/>
            <person name="Salamov A.A."/>
            <person name="LaButti K.M."/>
            <person name="Sun H."/>
            <person name="Clum A."/>
            <person name="Pangilinan J.L."/>
            <person name="Lindquist E.A."/>
            <person name="Lucas S."/>
            <person name="Lapidus A."/>
            <person name="Jin M."/>
            <person name="Gunawan C."/>
            <person name="Balan V."/>
            <person name="Dale B.E."/>
            <person name="Jeffries T.W."/>
            <person name="Zinkel R."/>
            <person name="Barry K.W."/>
            <person name="Grigoriev I.V."/>
            <person name="Gasch A.P."/>
        </authorList>
    </citation>
    <scope>NUCLEOTIDE SEQUENCE [LARGE SCALE GENOMIC DNA]</scope>
    <source>
        <strain evidence="8">ATCC 10573</strain>
        <strain evidence="9">ATCC 10573 / BCRC 21748 / CBS 615 / JCM 9827 / NBRC 10315 / NRRL Y-1498 / VKM Y-70</strain>
    </source>
</reference>
<dbReference type="Gene3D" id="2.70.98.10">
    <property type="match status" value="1"/>
</dbReference>
<feature type="active site" evidence="6">
    <location>
        <position position="266"/>
    </location>
</feature>
<dbReference type="PANTHER" id="PTHR11122">
    <property type="entry name" value="APOSPORY-ASSOCIATED PROTEIN C-RELATED"/>
    <property type="match status" value="1"/>
</dbReference>
<dbReference type="eggNOG" id="KOG1594">
    <property type="taxonomic scope" value="Eukaryota"/>
</dbReference>
<evidence type="ECO:0000313" key="9">
    <source>
        <dbReference type="Proteomes" id="UP000000707"/>
    </source>
</evidence>
<dbReference type="PIRSF" id="PIRSF016020">
    <property type="entry name" value="PHexose_mutarotase"/>
    <property type="match status" value="1"/>
</dbReference>
<keyword evidence="4 5" id="KW-0413">Isomerase</keyword>
<accession>G3B6G1</accession>
<evidence type="ECO:0000256" key="3">
    <source>
        <dbReference type="ARBA" id="ARBA00012083"/>
    </source>
</evidence>
<dbReference type="KEGG" id="cten:18247572"/>
<dbReference type="GeneID" id="18247572"/>
<dbReference type="EC" id="5.1.3.15" evidence="3 5"/>
<dbReference type="InterPro" id="IPR025532">
    <property type="entry name" value="G6P_1-epimerase"/>
</dbReference>
<feature type="binding site" evidence="7">
    <location>
        <position position="82"/>
    </location>
    <ligand>
        <name>substrate</name>
    </ligand>
</feature>
<dbReference type="GO" id="GO:0005975">
    <property type="term" value="P:carbohydrate metabolic process"/>
    <property type="evidence" value="ECO:0007669"/>
    <property type="project" value="InterPro"/>
</dbReference>
<comment type="function">
    <text evidence="5">Catalyzes the interconversion between the alpha and beta anomers from at least three hexose 6-phosphate sugars (Glc6P, Gal6P, and Man6P).</text>
</comment>
<dbReference type="RefSeq" id="XP_006687479.1">
    <property type="nucleotide sequence ID" value="XM_006687416.1"/>
</dbReference>
<evidence type="ECO:0000256" key="7">
    <source>
        <dbReference type="PIRSR" id="PIRSR016020-2"/>
    </source>
</evidence>
<dbReference type="HOGENOM" id="CLU_048345_1_0_1"/>
<organism evidence="9">
    <name type="scientific">Candida tenuis (strain ATCC 10573 / BCRC 21748 / CBS 615 / JCM 9827 / NBRC 10315 / NRRL Y-1498 / VKM Y-70)</name>
    <name type="common">Yeast</name>
    <name type="synonym">Yamadazyma tenuis</name>
    <dbReference type="NCBI Taxonomy" id="590646"/>
    <lineage>
        <taxon>Eukaryota</taxon>
        <taxon>Fungi</taxon>
        <taxon>Dikarya</taxon>
        <taxon>Ascomycota</taxon>
        <taxon>Saccharomycotina</taxon>
        <taxon>Pichiomycetes</taxon>
        <taxon>Debaryomycetaceae</taxon>
        <taxon>Yamadazyma</taxon>
    </lineage>
</organism>
<evidence type="ECO:0000256" key="1">
    <source>
        <dbReference type="ARBA" id="ARBA00001096"/>
    </source>
</evidence>
<feature type="binding site" evidence="7">
    <location>
        <position position="87"/>
    </location>
    <ligand>
        <name>substrate</name>
    </ligand>
</feature>
<name>G3B6G1_CANTC</name>
<comment type="similarity">
    <text evidence="2 5">Belongs to the glucose-6-phosphate 1-epimerase family.</text>
</comment>
<gene>
    <name evidence="8" type="ORF">CANTEDRAFT_114777</name>
</gene>
<dbReference type="Pfam" id="PF01263">
    <property type="entry name" value="Aldose_epim"/>
    <property type="match status" value="1"/>
</dbReference>
<dbReference type="GO" id="GO:0047938">
    <property type="term" value="F:glucose-6-phosphate 1-epimerase activity"/>
    <property type="evidence" value="ECO:0007669"/>
    <property type="project" value="UniProtKB-UniRule"/>
</dbReference>
<dbReference type="Proteomes" id="UP000000707">
    <property type="component" value="Unassembled WGS sequence"/>
</dbReference>
<evidence type="ECO:0000256" key="6">
    <source>
        <dbReference type="PIRSR" id="PIRSR016020-1"/>
    </source>
</evidence>
<dbReference type="GO" id="GO:0030246">
    <property type="term" value="F:carbohydrate binding"/>
    <property type="evidence" value="ECO:0007669"/>
    <property type="project" value="UniProtKB-UniRule"/>
</dbReference>
<keyword evidence="9" id="KW-1185">Reference proteome</keyword>
<evidence type="ECO:0000313" key="8">
    <source>
        <dbReference type="EMBL" id="EGV63685.1"/>
    </source>
</evidence>
<dbReference type="AlphaFoldDB" id="G3B6G1"/>
<dbReference type="EMBL" id="GL996524">
    <property type="protein sequence ID" value="EGV63686.1"/>
    <property type="molecule type" value="Genomic_DNA"/>
</dbReference>
<dbReference type="OrthoDB" id="4024111at2759"/>
<dbReference type="InterPro" id="IPR014718">
    <property type="entry name" value="GH-type_carb-bd"/>
</dbReference>
<protein>
    <recommendedName>
        <fullName evidence="3 5">Glucose-6-phosphate 1-epimerase</fullName>
        <ecNumber evidence="3 5">5.1.3.15</ecNumber>
    </recommendedName>
</protein>
<evidence type="ECO:0000256" key="4">
    <source>
        <dbReference type="ARBA" id="ARBA00023235"/>
    </source>
</evidence>
<dbReference type="InterPro" id="IPR011013">
    <property type="entry name" value="Gal_mutarotase_sf_dom"/>
</dbReference>
<dbReference type="PANTHER" id="PTHR11122:SF13">
    <property type="entry name" value="GLUCOSE-6-PHOSPHATE 1-EPIMERASE"/>
    <property type="match status" value="1"/>
</dbReference>
<comment type="catalytic activity">
    <reaction evidence="1">
        <text>alpha-D-glucose 6-phosphate = beta-D-glucose 6-phosphate</text>
        <dbReference type="Rhea" id="RHEA:16249"/>
        <dbReference type="ChEBI" id="CHEBI:58225"/>
        <dbReference type="ChEBI" id="CHEBI:58247"/>
        <dbReference type="EC" id="5.1.3.15"/>
    </reaction>
</comment>
<proteinExistence type="inferred from homology"/>
<sequence>MTVEEHEDKVIVSLDSDPSTSVTILKYGATVVSWKLRGKEQLWVSSAAKLDGSKPVRGGIPLVFPNFGKTKDESHATAALPQHGFARNSTWEFLGQTTQSPLTVQFALSPDEANSDIYKLWGDGTNDFTLIYSIGLSDTLHTQIEVENTGKQAFDFHWLFHTYFKVEDIEDIIVNNLTEEKCYDQLLQSWYTEKAPMVNFNEEFDRIYKDIPEEKVLQIIDKGYVLQNLRRSGLPDAVVWNPWIKKSEGMADFEPKSGYLNMLCVECGNVTDFVKLEPGKAWTGSQTFQVGGEILVQSNIFA</sequence>
<evidence type="ECO:0000256" key="2">
    <source>
        <dbReference type="ARBA" id="ARBA00005866"/>
    </source>
</evidence>
<dbReference type="SUPFAM" id="SSF74650">
    <property type="entry name" value="Galactose mutarotase-like"/>
    <property type="match status" value="1"/>
</dbReference>
<dbReference type="CDD" id="cd09020">
    <property type="entry name" value="D-hex-6-P-epi_like"/>
    <property type="match status" value="1"/>
</dbReference>
<dbReference type="GO" id="GO:0005737">
    <property type="term" value="C:cytoplasm"/>
    <property type="evidence" value="ECO:0007669"/>
    <property type="project" value="TreeGrafter"/>
</dbReference>